<evidence type="ECO:0000256" key="7">
    <source>
        <dbReference type="ARBA" id="ARBA00022989"/>
    </source>
</evidence>
<keyword evidence="4" id="KW-0444">Lipid biosynthesis</keyword>
<dbReference type="InParanoid" id="K1RA90"/>
<dbReference type="HOGENOM" id="CLU_018994_1_0_1"/>
<evidence type="ECO:0000256" key="8">
    <source>
        <dbReference type="ARBA" id="ARBA00023098"/>
    </source>
</evidence>
<organism evidence="13">
    <name type="scientific">Magallana gigas</name>
    <name type="common">Pacific oyster</name>
    <name type="synonym">Crassostrea gigas</name>
    <dbReference type="NCBI Taxonomy" id="29159"/>
    <lineage>
        <taxon>Eukaryota</taxon>
        <taxon>Metazoa</taxon>
        <taxon>Spiralia</taxon>
        <taxon>Lophotrochozoa</taxon>
        <taxon>Mollusca</taxon>
        <taxon>Bivalvia</taxon>
        <taxon>Autobranchia</taxon>
        <taxon>Pteriomorphia</taxon>
        <taxon>Ostreida</taxon>
        <taxon>Ostreoidea</taxon>
        <taxon>Ostreidae</taxon>
        <taxon>Magallana</taxon>
    </lineage>
</organism>
<comment type="subcellular location">
    <subcellularLocation>
        <location evidence="1">Membrane</location>
        <topology evidence="1">Multi-pass membrane protein</topology>
    </subcellularLocation>
</comment>
<keyword evidence="12" id="KW-0012">Acyltransferase</keyword>
<evidence type="ECO:0000256" key="1">
    <source>
        <dbReference type="ARBA" id="ARBA00004141"/>
    </source>
</evidence>
<accession>K1RA90</accession>
<protein>
    <recommendedName>
        <fullName evidence="3">Glycerophosphocholine acyltransferase 1</fullName>
    </recommendedName>
</protein>
<dbReference type="PANTHER" id="PTHR31201:SF1">
    <property type="entry name" value="GLYCEROPHOSPHOCHOLINE ACYLTRANSFERASE 1"/>
    <property type="match status" value="1"/>
</dbReference>
<proteinExistence type="inferred from homology"/>
<dbReference type="PANTHER" id="PTHR31201">
    <property type="entry name" value="OS01G0585100 PROTEIN"/>
    <property type="match status" value="1"/>
</dbReference>
<evidence type="ECO:0000256" key="4">
    <source>
        <dbReference type="ARBA" id="ARBA00022516"/>
    </source>
</evidence>
<sequence length="358" mass="42215">MRDTLKENTKQFATAEEEVTYESSGPQVKPHQWVEARNTNGKLHKLKSVLLVLIMEESVQSSVPYKQLEAGSKTNALKEWKKSRIIEKFVYVVAVITIIFLTHATVYAQWLLPYYYAVSTPILILIRVIMYWKNKWQYFLLDFCYYANILWYSFIWWVVPYNEKFFAVVFALSNGPLIWAMVVYRNSLVFHSTDKVTSAYIHILPALLSFGIRWYREEVSKYWFDEFVPEMLELSPIWLLVVPFACFLLHSGIYFLVIHIVAKPSEEYVTSFNYLGKKQDSCLYKTFNVCGERCRPLMFYVFNWLFCIVSLAGVFIWYHFYTAHCIFLGVMSTVLIMNGGNYYIDVFSKRGFVEDECE</sequence>
<evidence type="ECO:0000256" key="5">
    <source>
        <dbReference type="ARBA" id="ARBA00022679"/>
    </source>
</evidence>
<evidence type="ECO:0000256" key="10">
    <source>
        <dbReference type="ARBA" id="ARBA00023209"/>
    </source>
</evidence>
<keyword evidence="9" id="KW-0472">Membrane</keyword>
<evidence type="ECO:0000256" key="12">
    <source>
        <dbReference type="ARBA" id="ARBA00023315"/>
    </source>
</evidence>
<dbReference type="Pfam" id="PF10998">
    <property type="entry name" value="DUF2838"/>
    <property type="match status" value="1"/>
</dbReference>
<evidence type="ECO:0000256" key="6">
    <source>
        <dbReference type="ARBA" id="ARBA00022692"/>
    </source>
</evidence>
<evidence type="ECO:0000256" key="11">
    <source>
        <dbReference type="ARBA" id="ARBA00023264"/>
    </source>
</evidence>
<comment type="similarity">
    <text evidence="2">Belongs to the GPC1 family.</text>
</comment>
<dbReference type="GO" id="GO:0016746">
    <property type="term" value="F:acyltransferase activity"/>
    <property type="evidence" value="ECO:0007669"/>
    <property type="project" value="UniProtKB-KW"/>
</dbReference>
<gene>
    <name evidence="13" type="ORF">CGI_10022696</name>
</gene>
<name>K1RA90_MAGGI</name>
<dbReference type="EMBL" id="JH817503">
    <property type="protein sequence ID" value="EKC38105.1"/>
    <property type="molecule type" value="Genomic_DNA"/>
</dbReference>
<keyword evidence="6" id="KW-0812">Transmembrane</keyword>
<evidence type="ECO:0000313" key="13">
    <source>
        <dbReference type="EMBL" id="EKC38105.1"/>
    </source>
</evidence>
<dbReference type="AlphaFoldDB" id="K1RA90"/>
<evidence type="ECO:0000256" key="2">
    <source>
        <dbReference type="ARBA" id="ARBA00006675"/>
    </source>
</evidence>
<dbReference type="InterPro" id="IPR021261">
    <property type="entry name" value="GPCAT"/>
</dbReference>
<dbReference type="GO" id="GO:0016020">
    <property type="term" value="C:membrane"/>
    <property type="evidence" value="ECO:0007669"/>
    <property type="project" value="UniProtKB-SubCell"/>
</dbReference>
<keyword evidence="5" id="KW-0808">Transferase</keyword>
<reference evidence="13" key="1">
    <citation type="journal article" date="2012" name="Nature">
        <title>The oyster genome reveals stress adaptation and complexity of shell formation.</title>
        <authorList>
            <person name="Zhang G."/>
            <person name="Fang X."/>
            <person name="Guo X."/>
            <person name="Li L."/>
            <person name="Luo R."/>
            <person name="Xu F."/>
            <person name="Yang P."/>
            <person name="Zhang L."/>
            <person name="Wang X."/>
            <person name="Qi H."/>
            <person name="Xiong Z."/>
            <person name="Que H."/>
            <person name="Xie Y."/>
            <person name="Holland P.W."/>
            <person name="Paps J."/>
            <person name="Zhu Y."/>
            <person name="Wu F."/>
            <person name="Chen Y."/>
            <person name="Wang J."/>
            <person name="Peng C."/>
            <person name="Meng J."/>
            <person name="Yang L."/>
            <person name="Liu J."/>
            <person name="Wen B."/>
            <person name="Zhang N."/>
            <person name="Huang Z."/>
            <person name="Zhu Q."/>
            <person name="Feng Y."/>
            <person name="Mount A."/>
            <person name="Hedgecock D."/>
            <person name="Xu Z."/>
            <person name="Liu Y."/>
            <person name="Domazet-Loso T."/>
            <person name="Du Y."/>
            <person name="Sun X."/>
            <person name="Zhang S."/>
            <person name="Liu B."/>
            <person name="Cheng P."/>
            <person name="Jiang X."/>
            <person name="Li J."/>
            <person name="Fan D."/>
            <person name="Wang W."/>
            <person name="Fu W."/>
            <person name="Wang T."/>
            <person name="Wang B."/>
            <person name="Zhang J."/>
            <person name="Peng Z."/>
            <person name="Li Y."/>
            <person name="Li N."/>
            <person name="Wang J."/>
            <person name="Chen M."/>
            <person name="He Y."/>
            <person name="Tan F."/>
            <person name="Song X."/>
            <person name="Zheng Q."/>
            <person name="Huang R."/>
            <person name="Yang H."/>
            <person name="Du X."/>
            <person name="Chen L."/>
            <person name="Yang M."/>
            <person name="Gaffney P.M."/>
            <person name="Wang S."/>
            <person name="Luo L."/>
            <person name="She Z."/>
            <person name="Ming Y."/>
            <person name="Huang W."/>
            <person name="Zhang S."/>
            <person name="Huang B."/>
            <person name="Zhang Y."/>
            <person name="Qu T."/>
            <person name="Ni P."/>
            <person name="Miao G."/>
            <person name="Wang J."/>
            <person name="Wang Q."/>
            <person name="Steinberg C.E."/>
            <person name="Wang H."/>
            <person name="Li N."/>
            <person name="Qian L."/>
            <person name="Zhang G."/>
            <person name="Li Y."/>
            <person name="Yang H."/>
            <person name="Liu X."/>
            <person name="Wang J."/>
            <person name="Yin Y."/>
            <person name="Wang J."/>
        </authorList>
    </citation>
    <scope>NUCLEOTIDE SEQUENCE [LARGE SCALE GENOMIC DNA]</scope>
    <source>
        <strain evidence="13">05x7-T-G4-1.051#20</strain>
    </source>
</reference>
<keyword evidence="10" id="KW-0594">Phospholipid biosynthesis</keyword>
<evidence type="ECO:0000256" key="3">
    <source>
        <dbReference type="ARBA" id="ARBA00019082"/>
    </source>
</evidence>
<keyword evidence="8" id="KW-0443">Lipid metabolism</keyword>
<keyword evidence="7" id="KW-1133">Transmembrane helix</keyword>
<keyword evidence="11" id="KW-1208">Phospholipid metabolism</keyword>
<evidence type="ECO:0000256" key="9">
    <source>
        <dbReference type="ARBA" id="ARBA00023136"/>
    </source>
</evidence>
<dbReference type="GO" id="GO:0006656">
    <property type="term" value="P:phosphatidylcholine biosynthetic process"/>
    <property type="evidence" value="ECO:0007669"/>
    <property type="project" value="TreeGrafter"/>
</dbReference>